<sequence>MMTRFCRFHDSVKPFWFSFFFFFFLLLGHGFPVVVESAEGDTPVSDLLSRDDWRQMAGYGEERLSTVLVTGSVLCEACLHGDEPQLHSWPISGAMVGVSCHNNGRNSKSSDWAHGVTDEFGDFIIDIPSHLHATRSFEKVCSIKILQTPKNARCRPAHFAGREQLQLSSFGGGIRTYTSGALKLQHRTSRPLQGCINKGSGDKQTLW</sequence>
<dbReference type="AlphaFoldDB" id="A0A6J1CL55"/>
<organism evidence="2 3">
    <name type="scientific">Momordica charantia</name>
    <name type="common">Bitter gourd</name>
    <name type="synonym">Balsam pear</name>
    <dbReference type="NCBI Taxonomy" id="3673"/>
    <lineage>
        <taxon>Eukaryota</taxon>
        <taxon>Viridiplantae</taxon>
        <taxon>Streptophyta</taxon>
        <taxon>Embryophyta</taxon>
        <taxon>Tracheophyta</taxon>
        <taxon>Spermatophyta</taxon>
        <taxon>Magnoliopsida</taxon>
        <taxon>eudicotyledons</taxon>
        <taxon>Gunneridae</taxon>
        <taxon>Pentapetalae</taxon>
        <taxon>rosids</taxon>
        <taxon>fabids</taxon>
        <taxon>Cucurbitales</taxon>
        <taxon>Cucurbitaceae</taxon>
        <taxon>Momordiceae</taxon>
        <taxon>Momordica</taxon>
    </lineage>
</organism>
<feature type="signal peptide" evidence="1">
    <location>
        <begin position="1"/>
        <end position="30"/>
    </location>
</feature>
<reference evidence="3" key="1">
    <citation type="submission" date="2025-08" db="UniProtKB">
        <authorList>
            <consortium name="RefSeq"/>
        </authorList>
    </citation>
    <scope>IDENTIFICATION</scope>
    <source>
        <strain evidence="3">OHB3-1</strain>
    </source>
</reference>
<dbReference type="KEGG" id="mcha:111012615"/>
<dbReference type="OrthoDB" id="744797at2759"/>
<dbReference type="PANTHER" id="PTHR47273">
    <property type="entry name" value="EXPRESSED PROTEIN"/>
    <property type="match status" value="1"/>
</dbReference>
<keyword evidence="1" id="KW-0732">Signal</keyword>
<dbReference type="RefSeq" id="XP_022142515.1">
    <property type="nucleotide sequence ID" value="XM_022286823.1"/>
</dbReference>
<proteinExistence type="predicted"/>
<evidence type="ECO:0000313" key="3">
    <source>
        <dbReference type="RefSeq" id="XP_022142515.1"/>
    </source>
</evidence>
<gene>
    <name evidence="3" type="primary">LOC111012615</name>
</gene>
<dbReference type="Pfam" id="PF01190">
    <property type="entry name" value="Pollen_Ole_e_1"/>
    <property type="match status" value="1"/>
</dbReference>
<name>A0A6J1CL55_MOMCH</name>
<evidence type="ECO:0000313" key="2">
    <source>
        <dbReference type="Proteomes" id="UP000504603"/>
    </source>
</evidence>
<accession>A0A6J1CL55</accession>
<dbReference type="PANTHER" id="PTHR47273:SF6">
    <property type="entry name" value="POLLEN OLE E 1 ALLERGEN AND EXTENSIN FAMILY PROTEIN"/>
    <property type="match status" value="1"/>
</dbReference>
<dbReference type="GeneID" id="111012615"/>
<protein>
    <submittedName>
        <fullName evidence="3">Uncharacterized protein LOC111012615</fullName>
    </submittedName>
</protein>
<dbReference type="Proteomes" id="UP000504603">
    <property type="component" value="Unplaced"/>
</dbReference>
<feature type="chain" id="PRO_5026974242" evidence="1">
    <location>
        <begin position="31"/>
        <end position="207"/>
    </location>
</feature>
<keyword evidence="2" id="KW-1185">Reference proteome</keyword>
<evidence type="ECO:0000256" key="1">
    <source>
        <dbReference type="SAM" id="SignalP"/>
    </source>
</evidence>